<evidence type="ECO:0000256" key="2">
    <source>
        <dbReference type="ARBA" id="ARBA00022490"/>
    </source>
</evidence>
<keyword evidence="3" id="KW-0349">Heme</keyword>
<gene>
    <name evidence="13" type="primary">LOC117350878</name>
</gene>
<dbReference type="PANTHER" id="PTHR21281:SF0">
    <property type="entry name" value="CYTOCHROME B5 DOMAIN-CONTAINING PROTEIN 1"/>
    <property type="match status" value="1"/>
</dbReference>
<dbReference type="AlphaFoldDB" id="A0A6P8PJ16"/>
<dbReference type="GO" id="GO:0003341">
    <property type="term" value="P:cilium movement"/>
    <property type="evidence" value="ECO:0007669"/>
    <property type="project" value="TreeGrafter"/>
</dbReference>
<dbReference type="PROSITE" id="PS50255">
    <property type="entry name" value="CYTOCHROME_B5_2"/>
    <property type="match status" value="1"/>
</dbReference>
<comment type="similarity">
    <text evidence="8">Belongs to the cytochrome b5 family.</text>
</comment>
<keyword evidence="6" id="KW-0206">Cytoskeleton</keyword>
<accession>A0A6P8PJ16</accession>
<evidence type="ECO:0000256" key="4">
    <source>
        <dbReference type="ARBA" id="ARBA00022723"/>
    </source>
</evidence>
<dbReference type="Gene3D" id="3.10.120.10">
    <property type="entry name" value="Cytochrome b5-like heme/steroid binding domain"/>
    <property type="match status" value="1"/>
</dbReference>
<dbReference type="InParanoid" id="A0A6P8PJ16"/>
<evidence type="ECO:0000256" key="1">
    <source>
        <dbReference type="ARBA" id="ARBA00004430"/>
    </source>
</evidence>
<dbReference type="RefSeq" id="XP_033781465.1">
    <property type="nucleotide sequence ID" value="XM_033925574.1"/>
</dbReference>
<keyword evidence="12" id="KW-1185">Reference proteome</keyword>
<dbReference type="GO" id="GO:0005930">
    <property type="term" value="C:axoneme"/>
    <property type="evidence" value="ECO:0007669"/>
    <property type="project" value="UniProtKB-SubCell"/>
</dbReference>
<dbReference type="SUPFAM" id="SSF55856">
    <property type="entry name" value="Cytochrome b5-like heme/steroid binding domain"/>
    <property type="match status" value="1"/>
</dbReference>
<dbReference type="GeneID" id="117350878"/>
<dbReference type="InterPro" id="IPR052320">
    <property type="entry name" value="Cytochrome_b5_domain"/>
</dbReference>
<dbReference type="InterPro" id="IPR036400">
    <property type="entry name" value="Cyt_B5-like_heme/steroid_sf"/>
</dbReference>
<evidence type="ECO:0000256" key="9">
    <source>
        <dbReference type="ARBA" id="ARBA00040649"/>
    </source>
</evidence>
<reference evidence="13" key="1">
    <citation type="submission" date="2025-08" db="UniProtKB">
        <authorList>
            <consortium name="RefSeq"/>
        </authorList>
    </citation>
    <scope>IDENTIFICATION</scope>
</reference>
<dbReference type="PANTHER" id="PTHR21281">
    <property type="entry name" value="CYTOCHROME B5 DOMAIN-CONTAINING PROTEIN 1"/>
    <property type="match status" value="1"/>
</dbReference>
<keyword evidence="2" id="KW-0963">Cytoplasm</keyword>
<dbReference type="Pfam" id="PF00173">
    <property type="entry name" value="Cyt-b5"/>
    <property type="match status" value="1"/>
</dbReference>
<evidence type="ECO:0000256" key="6">
    <source>
        <dbReference type="ARBA" id="ARBA00023212"/>
    </source>
</evidence>
<evidence type="ECO:0000313" key="13">
    <source>
        <dbReference type="RefSeq" id="XP_033781465.1"/>
    </source>
</evidence>
<dbReference type="OrthoDB" id="260091at2759"/>
<dbReference type="SMART" id="SM01117">
    <property type="entry name" value="Cyt-b5"/>
    <property type="match status" value="1"/>
</dbReference>
<dbReference type="KEGG" id="gsh:117350878"/>
<name>A0A6P8PJ16_GEOSA</name>
<comment type="subcellular location">
    <subcellularLocation>
        <location evidence="1">Cytoplasm</location>
        <location evidence="1">Cytoskeleton</location>
        <location evidence="1">Cilium axoneme</location>
    </subcellularLocation>
</comment>
<evidence type="ECO:0000256" key="10">
    <source>
        <dbReference type="ARBA" id="ARBA00046139"/>
    </source>
</evidence>
<comment type="function">
    <text evidence="10">Radial spoke stalk protein that binds heme under oxidizing conditions. Required for the coordinated beating of multiple cilia maybe by functioning in a redox signaling pathway.</text>
</comment>
<dbReference type="InterPro" id="IPR001199">
    <property type="entry name" value="Cyt_B5-like_heme/steroid-bd"/>
</dbReference>
<protein>
    <recommendedName>
        <fullName evidence="9">Cytochrome b5 domain-containing protein 1</fullName>
    </recommendedName>
</protein>
<dbReference type="FunCoup" id="A0A6P8PJ16">
    <property type="interactions" value="37"/>
</dbReference>
<feature type="domain" description="Cytochrome b5 heme-binding" evidence="11">
    <location>
        <begin position="11"/>
        <end position="77"/>
    </location>
</feature>
<dbReference type="Proteomes" id="UP000515159">
    <property type="component" value="Chromosome 16"/>
</dbReference>
<evidence type="ECO:0000259" key="11">
    <source>
        <dbReference type="PROSITE" id="PS50255"/>
    </source>
</evidence>
<evidence type="ECO:0000313" key="12">
    <source>
        <dbReference type="Proteomes" id="UP000515159"/>
    </source>
</evidence>
<evidence type="ECO:0000256" key="7">
    <source>
        <dbReference type="ARBA" id="ARBA00023273"/>
    </source>
</evidence>
<keyword evidence="5" id="KW-0408">Iron</keyword>
<keyword evidence="4" id="KW-0479">Metal-binding</keyword>
<dbReference type="GO" id="GO:0046872">
    <property type="term" value="F:metal ion binding"/>
    <property type="evidence" value="ECO:0007669"/>
    <property type="project" value="UniProtKB-KW"/>
</dbReference>
<evidence type="ECO:0000256" key="3">
    <source>
        <dbReference type="ARBA" id="ARBA00022617"/>
    </source>
</evidence>
<proteinExistence type="inferred from homology"/>
<keyword evidence="7" id="KW-0966">Cell projection</keyword>
<organism evidence="12 13">
    <name type="scientific">Geotrypetes seraphini</name>
    <name type="common">Gaboon caecilian</name>
    <name type="synonym">Caecilia seraphini</name>
    <dbReference type="NCBI Taxonomy" id="260995"/>
    <lineage>
        <taxon>Eukaryota</taxon>
        <taxon>Metazoa</taxon>
        <taxon>Chordata</taxon>
        <taxon>Craniata</taxon>
        <taxon>Vertebrata</taxon>
        <taxon>Euteleostomi</taxon>
        <taxon>Amphibia</taxon>
        <taxon>Gymnophiona</taxon>
        <taxon>Geotrypetes</taxon>
    </lineage>
</organism>
<evidence type="ECO:0000256" key="8">
    <source>
        <dbReference type="ARBA" id="ARBA00038168"/>
    </source>
</evidence>
<sequence>MLVDGAAPSRPRFYTREEVNRHNILTDIWVSYLGKVYDLTSLVKKHKGDVLLKPIIEAAGKDISHWFNPQTKDIQTHVDPMTGCAKYYTPYGRFLHIPPPLPRTDWENDFECPWWKDPSYEVGVLASKTRHIRIVNTLADLEHVLQVCVEENIWEILRRYLIYNSHAASYTWKYNGVNLDMDKTLEENGILDEDEEFYQLRMDEDQYMQAIHLYFNDDLTEA</sequence>
<evidence type="ECO:0000256" key="5">
    <source>
        <dbReference type="ARBA" id="ARBA00023004"/>
    </source>
</evidence>